<dbReference type="EnsemblPlants" id="OPUNC11G16250.1">
    <property type="protein sequence ID" value="OPUNC11G16250.1"/>
    <property type="gene ID" value="OPUNC11G16250"/>
</dbReference>
<name>A0A0E0MH54_ORYPU</name>
<evidence type="ECO:0000313" key="2">
    <source>
        <dbReference type="Proteomes" id="UP000026962"/>
    </source>
</evidence>
<dbReference type="Gramene" id="OPUNC11G16250.1">
    <property type="protein sequence ID" value="OPUNC11G16250.1"/>
    <property type="gene ID" value="OPUNC11G16250"/>
</dbReference>
<accession>A0A0E0MH54</accession>
<reference evidence="1" key="1">
    <citation type="submission" date="2015-04" db="UniProtKB">
        <authorList>
            <consortium name="EnsemblPlants"/>
        </authorList>
    </citation>
    <scope>IDENTIFICATION</scope>
</reference>
<sequence>MRLWIVGKALSNARAIAKASLRFISIKAAIITGVHDDDATANAGVPEEPKVVRLIDGEEVVVPDGKDQRRPFSISDEDISYELRESVRGHEARQDKFVACQAMIWEHRHDEKGYAIVDNEFQVRLAIAKAFIPFPERYAKEEARREVTDMDGDLNSSN</sequence>
<dbReference type="AlphaFoldDB" id="A0A0E0MH54"/>
<protein>
    <submittedName>
        <fullName evidence="1">Uncharacterized protein</fullName>
    </submittedName>
</protein>
<evidence type="ECO:0000313" key="1">
    <source>
        <dbReference type="EnsemblPlants" id="OPUNC11G16250.1"/>
    </source>
</evidence>
<keyword evidence="2" id="KW-1185">Reference proteome</keyword>
<dbReference type="HOGENOM" id="CLU_141281_0_0_1"/>
<dbReference type="Proteomes" id="UP000026962">
    <property type="component" value="Chromosome 11"/>
</dbReference>
<organism evidence="1">
    <name type="scientific">Oryza punctata</name>
    <name type="common">Red rice</name>
    <dbReference type="NCBI Taxonomy" id="4537"/>
    <lineage>
        <taxon>Eukaryota</taxon>
        <taxon>Viridiplantae</taxon>
        <taxon>Streptophyta</taxon>
        <taxon>Embryophyta</taxon>
        <taxon>Tracheophyta</taxon>
        <taxon>Spermatophyta</taxon>
        <taxon>Magnoliopsida</taxon>
        <taxon>Liliopsida</taxon>
        <taxon>Poales</taxon>
        <taxon>Poaceae</taxon>
        <taxon>BOP clade</taxon>
        <taxon>Oryzoideae</taxon>
        <taxon>Oryzeae</taxon>
        <taxon>Oryzinae</taxon>
        <taxon>Oryza</taxon>
    </lineage>
</organism>
<proteinExistence type="predicted"/>
<reference evidence="1" key="2">
    <citation type="submission" date="2018-05" db="EMBL/GenBank/DDBJ databases">
        <title>OpunRS2 (Oryza punctata Reference Sequence Version 2).</title>
        <authorList>
            <person name="Zhang J."/>
            <person name="Kudrna D."/>
            <person name="Lee S."/>
            <person name="Talag J."/>
            <person name="Welchert J."/>
            <person name="Wing R.A."/>
        </authorList>
    </citation>
    <scope>NUCLEOTIDE SEQUENCE [LARGE SCALE GENOMIC DNA]</scope>
</reference>